<dbReference type="CDD" id="cd00130">
    <property type="entry name" value="PAS"/>
    <property type="match status" value="1"/>
</dbReference>
<gene>
    <name evidence="22" type="ORF">WMW72_14850</name>
</gene>
<evidence type="ECO:0000313" key="22">
    <source>
        <dbReference type="EMBL" id="MEK8129182.1"/>
    </source>
</evidence>
<evidence type="ECO:0000256" key="11">
    <source>
        <dbReference type="ARBA" id="ARBA00022741"/>
    </source>
</evidence>
<organism evidence="22 23">
    <name type="scientific">Paenibacillus filicis</name>
    <dbReference type="NCBI Taxonomy" id="669464"/>
    <lineage>
        <taxon>Bacteria</taxon>
        <taxon>Bacillati</taxon>
        <taxon>Bacillota</taxon>
        <taxon>Bacilli</taxon>
        <taxon>Bacillales</taxon>
        <taxon>Paenibacillaceae</taxon>
        <taxon>Paenibacillus</taxon>
    </lineage>
</organism>
<dbReference type="SUPFAM" id="SSF55874">
    <property type="entry name" value="ATPase domain of HSP90 chaperone/DNA topoisomerase II/histidine kinase"/>
    <property type="match status" value="1"/>
</dbReference>
<dbReference type="NCBIfam" id="TIGR00229">
    <property type="entry name" value="sensory_box"/>
    <property type="match status" value="1"/>
</dbReference>
<evidence type="ECO:0000256" key="7">
    <source>
        <dbReference type="ARBA" id="ARBA00022490"/>
    </source>
</evidence>
<dbReference type="InterPro" id="IPR050482">
    <property type="entry name" value="Sensor_HK_TwoCompSys"/>
</dbReference>
<evidence type="ECO:0000256" key="6">
    <source>
        <dbReference type="ARBA" id="ARBA00022485"/>
    </source>
</evidence>
<dbReference type="Gene3D" id="1.20.5.1930">
    <property type="match status" value="1"/>
</dbReference>
<evidence type="ECO:0000256" key="3">
    <source>
        <dbReference type="ARBA" id="ARBA00004496"/>
    </source>
</evidence>
<dbReference type="Pfam" id="PF02518">
    <property type="entry name" value="HATPase_c"/>
    <property type="match status" value="1"/>
</dbReference>
<reference evidence="22 23" key="1">
    <citation type="submission" date="2024-04" db="EMBL/GenBank/DDBJ databases">
        <title>draft genome sequnece of Paenibacillus filicis.</title>
        <authorList>
            <person name="Kim D.-U."/>
        </authorList>
    </citation>
    <scope>NUCLEOTIDE SEQUENCE [LARGE SCALE GENOMIC DNA]</scope>
    <source>
        <strain evidence="22 23">KACC14197</strain>
    </source>
</reference>
<sequence>MNSASHASQGGDQPQLIGQNVSLLLAQLDEHIGDEQVRARLKDSLKQLSDLKFALDESSIVALTDRRGTIQYINDKFCEISQYSRDELIGQDHRIINSGYHDPAFMRGLWQTISSGRVWRGEIRNRAKDGSFYWVHTTIVPFLDEEGHPYQYLAIRSEVTELKRVQEELQVMMTRVMQIQEEERRRFSRELHDGIGQSLFSLIIQMDRLIGKSEDGGETASELEKLRRSVSGIMEEVRGLAWEIRPSVLDDLGVVPAIRTFVENYQGHYGIEVHLECSLRTRLGLQKETTVYRVIQEALTNVAKYADVSEVWVTVRETESQVETRVEDRGQGFARRSTAAKGVGLFSMEERARGAGGMLTVSSEPGQGTVVMLSLPKAGEEGGMG</sequence>
<dbReference type="SMART" id="SM00086">
    <property type="entry name" value="PAC"/>
    <property type="match status" value="1"/>
</dbReference>
<evidence type="ECO:0000256" key="12">
    <source>
        <dbReference type="ARBA" id="ARBA00022777"/>
    </source>
</evidence>
<keyword evidence="6" id="KW-0004">4Fe-4S</keyword>
<dbReference type="EMBL" id="JBBPCC010000008">
    <property type="protein sequence ID" value="MEK8129182.1"/>
    <property type="molecule type" value="Genomic_DNA"/>
</dbReference>
<feature type="domain" description="Histidine kinase" evidence="19">
    <location>
        <begin position="291"/>
        <end position="379"/>
    </location>
</feature>
<dbReference type="SUPFAM" id="SSF55785">
    <property type="entry name" value="PYP-like sensor domain (PAS domain)"/>
    <property type="match status" value="1"/>
</dbReference>
<dbReference type="InterPro" id="IPR011712">
    <property type="entry name" value="Sig_transdc_His_kin_sub3_dim/P"/>
</dbReference>
<comment type="function">
    <text evidence="17">Member of the two-component regulatory system NreB/NreC involved in the control of dissimilatory nitrate/nitrite reduction in response to oxygen. NreB functions as a direct oxygen sensor histidine kinase which is autophosphorylated, in the absence of oxygen, probably at the conserved histidine residue, and transfers its phosphate group probably to a conserved aspartate residue of NreC. NreB/NreC activates the expression of the nitrate (narGHJI) and nitrite (nir) reductase operons, as well as the putative nitrate transporter gene narT.</text>
</comment>
<comment type="caution">
    <text evidence="22">The sequence shown here is derived from an EMBL/GenBank/DDBJ whole genome shotgun (WGS) entry which is preliminary data.</text>
</comment>
<dbReference type="PROSITE" id="PS50112">
    <property type="entry name" value="PAS"/>
    <property type="match status" value="1"/>
</dbReference>
<evidence type="ECO:0000256" key="8">
    <source>
        <dbReference type="ARBA" id="ARBA00022553"/>
    </source>
</evidence>
<dbReference type="PROSITE" id="PS50109">
    <property type="entry name" value="HIS_KIN"/>
    <property type="match status" value="1"/>
</dbReference>
<protein>
    <recommendedName>
        <fullName evidence="5">Oxygen sensor histidine kinase NreB</fullName>
        <ecNumber evidence="4">2.7.13.3</ecNumber>
    </recommendedName>
    <alternativeName>
        <fullName evidence="18">Nitrogen regulation protein B</fullName>
    </alternativeName>
</protein>
<evidence type="ECO:0000256" key="13">
    <source>
        <dbReference type="ARBA" id="ARBA00022840"/>
    </source>
</evidence>
<dbReference type="SMART" id="SM00387">
    <property type="entry name" value="HATPase_c"/>
    <property type="match status" value="1"/>
</dbReference>
<evidence type="ECO:0000256" key="14">
    <source>
        <dbReference type="ARBA" id="ARBA00023004"/>
    </source>
</evidence>
<keyword evidence="7" id="KW-0963">Cytoplasm</keyword>
<dbReference type="InterPro" id="IPR004358">
    <property type="entry name" value="Sig_transdc_His_kin-like_C"/>
</dbReference>
<dbReference type="Gene3D" id="3.30.565.10">
    <property type="entry name" value="Histidine kinase-like ATPase, C-terminal domain"/>
    <property type="match status" value="1"/>
</dbReference>
<dbReference type="Pfam" id="PF07730">
    <property type="entry name" value="HisKA_3"/>
    <property type="match status" value="1"/>
</dbReference>
<evidence type="ECO:0000256" key="18">
    <source>
        <dbReference type="ARBA" id="ARBA00030800"/>
    </source>
</evidence>
<feature type="domain" description="PAS" evidence="20">
    <location>
        <begin position="47"/>
        <end position="91"/>
    </location>
</feature>
<keyword evidence="9" id="KW-0808">Transferase</keyword>
<evidence type="ECO:0000256" key="15">
    <source>
        <dbReference type="ARBA" id="ARBA00023012"/>
    </source>
</evidence>
<dbReference type="EC" id="2.7.13.3" evidence="4"/>
<comment type="cofactor">
    <cofactor evidence="2">
        <name>[4Fe-4S] cluster</name>
        <dbReference type="ChEBI" id="CHEBI:49883"/>
    </cofactor>
</comment>
<dbReference type="InterPro" id="IPR035965">
    <property type="entry name" value="PAS-like_dom_sf"/>
</dbReference>
<keyword evidence="8" id="KW-0597">Phosphoprotein</keyword>
<evidence type="ECO:0000256" key="2">
    <source>
        <dbReference type="ARBA" id="ARBA00001966"/>
    </source>
</evidence>
<dbReference type="RefSeq" id="WP_341416274.1">
    <property type="nucleotide sequence ID" value="NZ_JBBPCC010000008.1"/>
</dbReference>
<evidence type="ECO:0000259" key="21">
    <source>
        <dbReference type="PROSITE" id="PS50113"/>
    </source>
</evidence>
<evidence type="ECO:0000256" key="16">
    <source>
        <dbReference type="ARBA" id="ARBA00023014"/>
    </source>
</evidence>
<evidence type="ECO:0000259" key="19">
    <source>
        <dbReference type="PROSITE" id="PS50109"/>
    </source>
</evidence>
<dbReference type="InterPro" id="IPR036890">
    <property type="entry name" value="HATPase_C_sf"/>
</dbReference>
<comment type="subcellular location">
    <subcellularLocation>
        <location evidence="3">Cytoplasm</location>
    </subcellularLocation>
</comment>
<evidence type="ECO:0000313" key="23">
    <source>
        <dbReference type="Proteomes" id="UP001469365"/>
    </source>
</evidence>
<keyword evidence="15" id="KW-0902">Two-component regulatory system</keyword>
<dbReference type="GO" id="GO:0016301">
    <property type="term" value="F:kinase activity"/>
    <property type="evidence" value="ECO:0007669"/>
    <property type="project" value="UniProtKB-KW"/>
</dbReference>
<dbReference type="SMART" id="SM00091">
    <property type="entry name" value="PAS"/>
    <property type="match status" value="1"/>
</dbReference>
<dbReference type="InterPro" id="IPR000700">
    <property type="entry name" value="PAS-assoc_C"/>
</dbReference>
<keyword evidence="13" id="KW-0067">ATP-binding</keyword>
<proteinExistence type="predicted"/>
<feature type="domain" description="PAC" evidence="21">
    <location>
        <begin position="119"/>
        <end position="171"/>
    </location>
</feature>
<evidence type="ECO:0000256" key="10">
    <source>
        <dbReference type="ARBA" id="ARBA00022723"/>
    </source>
</evidence>
<accession>A0ABU9DK05</accession>
<evidence type="ECO:0000256" key="5">
    <source>
        <dbReference type="ARBA" id="ARBA00017322"/>
    </source>
</evidence>
<evidence type="ECO:0000256" key="17">
    <source>
        <dbReference type="ARBA" id="ARBA00024827"/>
    </source>
</evidence>
<name>A0ABU9DK05_9BACL</name>
<keyword evidence="16" id="KW-0411">Iron-sulfur</keyword>
<dbReference type="Pfam" id="PF13426">
    <property type="entry name" value="PAS_9"/>
    <property type="match status" value="1"/>
</dbReference>
<evidence type="ECO:0000256" key="9">
    <source>
        <dbReference type="ARBA" id="ARBA00022679"/>
    </source>
</evidence>
<evidence type="ECO:0000259" key="20">
    <source>
        <dbReference type="PROSITE" id="PS50112"/>
    </source>
</evidence>
<evidence type="ECO:0000256" key="4">
    <source>
        <dbReference type="ARBA" id="ARBA00012438"/>
    </source>
</evidence>
<keyword evidence="10" id="KW-0479">Metal-binding</keyword>
<keyword evidence="14" id="KW-0408">Iron</keyword>
<keyword evidence="12 22" id="KW-0418">Kinase</keyword>
<dbReference type="PANTHER" id="PTHR24421">
    <property type="entry name" value="NITRATE/NITRITE SENSOR PROTEIN NARX-RELATED"/>
    <property type="match status" value="1"/>
</dbReference>
<evidence type="ECO:0000256" key="1">
    <source>
        <dbReference type="ARBA" id="ARBA00000085"/>
    </source>
</evidence>
<dbReference type="PANTHER" id="PTHR24421:SF10">
    <property type="entry name" value="NITRATE_NITRITE SENSOR PROTEIN NARQ"/>
    <property type="match status" value="1"/>
</dbReference>
<keyword evidence="23" id="KW-1185">Reference proteome</keyword>
<keyword evidence="11" id="KW-0547">Nucleotide-binding</keyword>
<comment type="catalytic activity">
    <reaction evidence="1">
        <text>ATP + protein L-histidine = ADP + protein N-phospho-L-histidine.</text>
        <dbReference type="EC" id="2.7.13.3"/>
    </reaction>
</comment>
<dbReference type="CDD" id="cd16917">
    <property type="entry name" value="HATPase_UhpB-NarQ-NarX-like"/>
    <property type="match status" value="1"/>
</dbReference>
<dbReference type="InterPro" id="IPR005467">
    <property type="entry name" value="His_kinase_dom"/>
</dbReference>
<dbReference type="PROSITE" id="PS50113">
    <property type="entry name" value="PAC"/>
    <property type="match status" value="1"/>
</dbReference>
<dbReference type="Gene3D" id="3.30.450.20">
    <property type="entry name" value="PAS domain"/>
    <property type="match status" value="1"/>
</dbReference>
<dbReference type="InterPro" id="IPR001610">
    <property type="entry name" value="PAC"/>
</dbReference>
<dbReference type="InterPro" id="IPR000014">
    <property type="entry name" value="PAS"/>
</dbReference>
<dbReference type="InterPro" id="IPR003594">
    <property type="entry name" value="HATPase_dom"/>
</dbReference>
<dbReference type="Proteomes" id="UP001469365">
    <property type="component" value="Unassembled WGS sequence"/>
</dbReference>
<dbReference type="PRINTS" id="PR00344">
    <property type="entry name" value="BCTRLSENSOR"/>
</dbReference>